<evidence type="ECO:0000313" key="2">
    <source>
        <dbReference type="Proteomes" id="UP000789390"/>
    </source>
</evidence>
<proteinExistence type="predicted"/>
<sequence length="151" mass="16601">MSATGDVSFRAFIDNQPYIGMLKNVLYVPNLGVNLVSICSAMKKDNVQIIFFLEIEALFSKNEKLSIIGKKSSNCLHELDIIAIPKPEHNTLVVRQTAPLTTCHERLGHVATKTVQIMASRNVVYGLYSGDTSITTDAMVACIEKGIEDIT</sequence>
<comment type="caution">
    <text evidence="1">The sequence shown here is derived from an EMBL/GenBank/DDBJ whole genome shotgun (WGS) entry which is preliminary data.</text>
</comment>
<protein>
    <recommendedName>
        <fullName evidence="3">GAG-pre-integrase domain-containing protein</fullName>
    </recommendedName>
</protein>
<dbReference type="OrthoDB" id="6770508at2759"/>
<name>A0A8J2S133_9CRUS</name>
<dbReference type="EMBL" id="CAKKLH010000305">
    <property type="protein sequence ID" value="CAH0110738.1"/>
    <property type="molecule type" value="Genomic_DNA"/>
</dbReference>
<dbReference type="AlphaFoldDB" id="A0A8J2S133"/>
<accession>A0A8J2S133</accession>
<organism evidence="1 2">
    <name type="scientific">Daphnia galeata</name>
    <dbReference type="NCBI Taxonomy" id="27404"/>
    <lineage>
        <taxon>Eukaryota</taxon>
        <taxon>Metazoa</taxon>
        <taxon>Ecdysozoa</taxon>
        <taxon>Arthropoda</taxon>
        <taxon>Crustacea</taxon>
        <taxon>Branchiopoda</taxon>
        <taxon>Diplostraca</taxon>
        <taxon>Cladocera</taxon>
        <taxon>Anomopoda</taxon>
        <taxon>Daphniidae</taxon>
        <taxon>Daphnia</taxon>
    </lineage>
</organism>
<gene>
    <name evidence="1" type="ORF">DGAL_LOCUS14342</name>
</gene>
<evidence type="ECO:0000313" key="1">
    <source>
        <dbReference type="EMBL" id="CAH0110738.1"/>
    </source>
</evidence>
<reference evidence="1" key="1">
    <citation type="submission" date="2021-11" db="EMBL/GenBank/DDBJ databases">
        <authorList>
            <person name="Schell T."/>
        </authorList>
    </citation>
    <scope>NUCLEOTIDE SEQUENCE</scope>
    <source>
        <strain evidence="1">M5</strain>
    </source>
</reference>
<keyword evidence="2" id="KW-1185">Reference proteome</keyword>
<dbReference type="Proteomes" id="UP000789390">
    <property type="component" value="Unassembled WGS sequence"/>
</dbReference>
<evidence type="ECO:0008006" key="3">
    <source>
        <dbReference type="Google" id="ProtNLM"/>
    </source>
</evidence>